<dbReference type="InterPro" id="IPR036286">
    <property type="entry name" value="LexA/Signal_pep-like_sf"/>
</dbReference>
<reference evidence="2" key="1">
    <citation type="submission" date="2020-05" db="EMBL/GenBank/DDBJ databases">
        <authorList>
            <person name="Chiriac C."/>
            <person name="Salcher M."/>
            <person name="Ghai R."/>
            <person name="Kavagutti S V."/>
        </authorList>
    </citation>
    <scope>NUCLEOTIDE SEQUENCE</scope>
</reference>
<dbReference type="CDD" id="cd00093">
    <property type="entry name" value="HTH_XRE"/>
    <property type="match status" value="1"/>
</dbReference>
<dbReference type="PANTHER" id="PTHR33516:SF2">
    <property type="entry name" value="LEXA REPRESSOR-RELATED"/>
    <property type="match status" value="1"/>
</dbReference>
<dbReference type="Gene3D" id="2.10.109.10">
    <property type="entry name" value="Umud Fragment, subunit A"/>
    <property type="match status" value="1"/>
</dbReference>
<protein>
    <submittedName>
        <fullName evidence="2">LexA SOS-response transcriptional repressors (RecA-mediated autopeptidases)</fullName>
    </submittedName>
</protein>
<dbReference type="SMART" id="SM00530">
    <property type="entry name" value="HTH_XRE"/>
    <property type="match status" value="1"/>
</dbReference>
<dbReference type="PROSITE" id="PS50943">
    <property type="entry name" value="HTH_CROC1"/>
    <property type="match status" value="1"/>
</dbReference>
<dbReference type="EMBL" id="LR798201">
    <property type="protein sequence ID" value="CAB5162276.1"/>
    <property type="molecule type" value="Genomic_DNA"/>
</dbReference>
<sequence length="222" mass="24368">MPTLLAKNITWLMDKHRVESPSALSRATSVPQPTIHRMLSGEAKQPRHSTLKQIADYFGVDPSYMMDKDLAQLGIESNVSPIKLTSVKVPLISWVQAGNLSDVVDNHRPGEADEWISPEYTKPSKHAFALRVEGDSMTGGSNGVNFPEGCLIIVDPERSPQAGDYVVAKDTTTQKATFKKLTTDGASWYLKPLNPAYPTKEIDDPAVRVIGVVIEWQIGGKL</sequence>
<dbReference type="PANTHER" id="PTHR33516">
    <property type="entry name" value="LEXA REPRESSOR"/>
    <property type="match status" value="1"/>
</dbReference>
<dbReference type="InterPro" id="IPR010982">
    <property type="entry name" value="Lambda_DNA-bd_dom_sf"/>
</dbReference>
<dbReference type="CDD" id="cd06529">
    <property type="entry name" value="S24_LexA-like"/>
    <property type="match status" value="1"/>
</dbReference>
<dbReference type="SUPFAM" id="SSF47413">
    <property type="entry name" value="lambda repressor-like DNA-binding domains"/>
    <property type="match status" value="1"/>
</dbReference>
<dbReference type="SUPFAM" id="SSF51306">
    <property type="entry name" value="LexA/Signal peptidase"/>
    <property type="match status" value="1"/>
</dbReference>
<dbReference type="InterPro" id="IPR015927">
    <property type="entry name" value="Peptidase_S24_S26A/B/C"/>
</dbReference>
<dbReference type="Gene3D" id="1.10.260.40">
    <property type="entry name" value="lambda repressor-like DNA-binding domains"/>
    <property type="match status" value="1"/>
</dbReference>
<dbReference type="InterPro" id="IPR050077">
    <property type="entry name" value="LexA_repressor"/>
</dbReference>
<evidence type="ECO:0000313" key="2">
    <source>
        <dbReference type="EMBL" id="CAB5162276.1"/>
    </source>
</evidence>
<feature type="domain" description="HTH cro/C1-type" evidence="1">
    <location>
        <begin position="22"/>
        <end position="65"/>
    </location>
</feature>
<dbReference type="GO" id="GO:0003677">
    <property type="term" value="F:DNA binding"/>
    <property type="evidence" value="ECO:0007669"/>
    <property type="project" value="InterPro"/>
</dbReference>
<name>A0A6J7W889_9CAUD</name>
<accession>A0A6J7W889</accession>
<gene>
    <name evidence="2" type="ORF">UFOVP151_15</name>
</gene>
<dbReference type="InterPro" id="IPR001387">
    <property type="entry name" value="Cro/C1-type_HTH"/>
</dbReference>
<dbReference type="InterPro" id="IPR039418">
    <property type="entry name" value="LexA-like"/>
</dbReference>
<evidence type="ECO:0000259" key="1">
    <source>
        <dbReference type="PROSITE" id="PS50943"/>
    </source>
</evidence>
<dbReference type="Pfam" id="PF13443">
    <property type="entry name" value="HTH_26"/>
    <property type="match status" value="1"/>
</dbReference>
<organism evidence="2">
    <name type="scientific">uncultured Caudovirales phage</name>
    <dbReference type="NCBI Taxonomy" id="2100421"/>
    <lineage>
        <taxon>Viruses</taxon>
        <taxon>Duplodnaviria</taxon>
        <taxon>Heunggongvirae</taxon>
        <taxon>Uroviricota</taxon>
        <taxon>Caudoviricetes</taxon>
        <taxon>Peduoviridae</taxon>
        <taxon>Maltschvirus</taxon>
        <taxon>Maltschvirus maltsch</taxon>
    </lineage>
</organism>
<proteinExistence type="predicted"/>
<dbReference type="Pfam" id="PF00717">
    <property type="entry name" value="Peptidase_S24"/>
    <property type="match status" value="1"/>
</dbReference>